<organism evidence="2 3">
    <name type="scientific">Streptomyces vietnamensis</name>
    <dbReference type="NCBI Taxonomy" id="362257"/>
    <lineage>
        <taxon>Bacteria</taxon>
        <taxon>Bacillati</taxon>
        <taxon>Actinomycetota</taxon>
        <taxon>Actinomycetes</taxon>
        <taxon>Kitasatosporales</taxon>
        <taxon>Streptomycetaceae</taxon>
        <taxon>Streptomyces</taxon>
    </lineage>
</organism>
<keyword evidence="2" id="KW-0223">Dioxygenase</keyword>
<feature type="domain" description="VOC" evidence="1">
    <location>
        <begin position="11"/>
        <end position="124"/>
    </location>
</feature>
<dbReference type="EMBL" id="CP010407">
    <property type="protein sequence ID" value="AJF68636.1"/>
    <property type="molecule type" value="Genomic_DNA"/>
</dbReference>
<evidence type="ECO:0000313" key="3">
    <source>
        <dbReference type="Proteomes" id="UP000031774"/>
    </source>
</evidence>
<dbReference type="GO" id="GO:0051213">
    <property type="term" value="F:dioxygenase activity"/>
    <property type="evidence" value="ECO:0007669"/>
    <property type="project" value="UniProtKB-KW"/>
</dbReference>
<dbReference type="InterPro" id="IPR004360">
    <property type="entry name" value="Glyas_Fos-R_dOase_dom"/>
</dbReference>
<dbReference type="CDD" id="cd07247">
    <property type="entry name" value="SgaA_N_like"/>
    <property type="match status" value="1"/>
</dbReference>
<dbReference type="Pfam" id="PF00903">
    <property type="entry name" value="Glyoxalase"/>
    <property type="match status" value="1"/>
</dbReference>
<dbReference type="SUPFAM" id="SSF54593">
    <property type="entry name" value="Glyoxalase/Bleomycin resistance protein/Dihydroxybiphenyl dioxygenase"/>
    <property type="match status" value="2"/>
</dbReference>
<name>A0A0B5I7T3_9ACTN</name>
<dbReference type="KEGG" id="svt:SVTN_34160"/>
<dbReference type="RefSeq" id="WP_041132558.1">
    <property type="nucleotide sequence ID" value="NZ_CP010407.1"/>
</dbReference>
<dbReference type="PROSITE" id="PS51819">
    <property type="entry name" value="VOC"/>
    <property type="match status" value="2"/>
</dbReference>
<protein>
    <submittedName>
        <fullName evidence="2">Glyoxalase/bleomycin resistance protein/dioxygenase</fullName>
    </submittedName>
</protein>
<dbReference type="InterPro" id="IPR041581">
    <property type="entry name" value="Glyoxalase_6"/>
</dbReference>
<reference evidence="2 3" key="1">
    <citation type="submission" date="2014-12" db="EMBL/GenBank/DDBJ databases">
        <title>Complete genome sequence of Streptomyces vietnamensis strain GIMV4.0001, a genetic manipulable producer of the benzoisochromanequinone antibiotic granaticin.</title>
        <authorList>
            <person name="Deng M.R."/>
            <person name="Guo J."/>
            <person name="Ma L.Y."/>
            <person name="Feng G.D."/>
            <person name="Mo C.Y."/>
            <person name="Zhu H.H."/>
        </authorList>
    </citation>
    <scope>NUCLEOTIDE SEQUENCE [LARGE SCALE GENOMIC DNA]</scope>
    <source>
        <strain evidence="3">GIMV4.0001</strain>
    </source>
</reference>
<sequence>MVLVTSDLIGAPCWLSLAARDRSAAERFYSTVLGWSFRRGTLGRAFSVAEADGTPVAGIAAVAGEFAVPVAWTPYFAVDDADAAVARVRERGGTVGVGPVPYPPSGRAALVADREGATFGIWEGRVLSDWRVGGQTPLWLELHTRNAFDAALFYGEVLDWGAEGAGCCDISYEEDQVVLRRDGEAVARLNSGPVEEAAPGPHLRPRWLVHFTVPSLEAATGSAVEGGGTIVQDGPWPTGEGQATLRDPDGALFTLDQVSAAPWPQQPPAR</sequence>
<dbReference type="HOGENOM" id="CLU_069623_3_0_11"/>
<dbReference type="InterPro" id="IPR037523">
    <property type="entry name" value="VOC_core"/>
</dbReference>
<evidence type="ECO:0000313" key="2">
    <source>
        <dbReference type="EMBL" id="AJF68636.1"/>
    </source>
</evidence>
<accession>A0A0B5I7T3</accession>
<dbReference type="InterPro" id="IPR029068">
    <property type="entry name" value="Glyas_Bleomycin-R_OHBP_Dase"/>
</dbReference>
<evidence type="ECO:0000259" key="1">
    <source>
        <dbReference type="PROSITE" id="PS51819"/>
    </source>
</evidence>
<proteinExistence type="predicted"/>
<dbReference type="InterPro" id="IPR052164">
    <property type="entry name" value="Anthracycline_SecMetBiosynth"/>
</dbReference>
<feature type="domain" description="VOC" evidence="1">
    <location>
        <begin position="136"/>
        <end position="258"/>
    </location>
</feature>
<dbReference type="AlphaFoldDB" id="A0A0B5I7T3"/>
<keyword evidence="3" id="KW-1185">Reference proteome</keyword>
<dbReference type="PANTHER" id="PTHR33993">
    <property type="entry name" value="GLYOXALASE-RELATED"/>
    <property type="match status" value="1"/>
</dbReference>
<gene>
    <name evidence="2" type="ORF">SVTN_34160</name>
</gene>
<keyword evidence="2" id="KW-0560">Oxidoreductase</keyword>
<dbReference type="Gene3D" id="3.10.180.10">
    <property type="entry name" value="2,3-Dihydroxybiphenyl 1,2-Dioxygenase, domain 1"/>
    <property type="match status" value="2"/>
</dbReference>
<dbReference type="Proteomes" id="UP000031774">
    <property type="component" value="Chromosome"/>
</dbReference>
<dbReference type="Pfam" id="PF18029">
    <property type="entry name" value="Glyoxalase_6"/>
    <property type="match status" value="1"/>
</dbReference>
<dbReference type="PANTHER" id="PTHR33993:SF10">
    <property type="entry name" value="CONSERVED PROTEIN"/>
    <property type="match status" value="1"/>
</dbReference>